<keyword evidence="2" id="KW-0418">Kinase</keyword>
<evidence type="ECO:0000256" key="1">
    <source>
        <dbReference type="ARBA" id="ARBA00022679"/>
    </source>
</evidence>
<sequence>MAHLILQWFMRHAKDTRAPLPIGLSYMIFSIIVWFLLIRIHPIYYLILFGLFSQVYIVLPLRHADVGSLVIVFMMAYNQTVDSREPFSWQIGLIYLLMGGGSILLGSWISAIINQSEERRELLNRLQATQVELAEAERQAGTLAERQRLAHEIHDTLAQGFISIIMHLETANKPCPTQMKERSPHKSV</sequence>
<feature type="transmembrane region" description="Helical" evidence="4">
    <location>
        <begin position="93"/>
        <end position="113"/>
    </location>
</feature>
<dbReference type="PANTHER" id="PTHR24421:SF62">
    <property type="entry name" value="SENSORY TRANSDUCTION HISTIDINE KINASE"/>
    <property type="match status" value="1"/>
</dbReference>
<evidence type="ECO:0000256" key="2">
    <source>
        <dbReference type="ARBA" id="ARBA00022777"/>
    </source>
</evidence>
<evidence type="ECO:0000256" key="4">
    <source>
        <dbReference type="SAM" id="Phobius"/>
    </source>
</evidence>
<feature type="transmembrane region" description="Helical" evidence="4">
    <location>
        <begin position="20"/>
        <end position="37"/>
    </location>
</feature>
<keyword evidence="4" id="KW-1133">Transmembrane helix</keyword>
<dbReference type="GO" id="GO:0000155">
    <property type="term" value="F:phosphorelay sensor kinase activity"/>
    <property type="evidence" value="ECO:0007669"/>
    <property type="project" value="InterPro"/>
</dbReference>
<keyword evidence="1" id="KW-0808">Transferase</keyword>
<protein>
    <recommendedName>
        <fullName evidence="5">Signal transduction histidine kinase subgroup 3 dimerisation and phosphoacceptor domain-containing protein</fullName>
    </recommendedName>
</protein>
<dbReference type="AlphaFoldDB" id="A0A3B0UUS0"/>
<keyword evidence="3" id="KW-0175">Coiled coil</keyword>
<evidence type="ECO:0000313" key="6">
    <source>
        <dbReference type="EMBL" id="VAW30132.1"/>
    </source>
</evidence>
<dbReference type="PANTHER" id="PTHR24421">
    <property type="entry name" value="NITRATE/NITRITE SENSOR PROTEIN NARX-RELATED"/>
    <property type="match status" value="1"/>
</dbReference>
<name>A0A3B0UUS0_9ZZZZ</name>
<accession>A0A3B0UUS0</accession>
<feature type="domain" description="Signal transduction histidine kinase subgroup 3 dimerisation and phosphoacceptor" evidence="5">
    <location>
        <begin position="145"/>
        <end position="175"/>
    </location>
</feature>
<keyword evidence="4" id="KW-0472">Membrane</keyword>
<proteinExistence type="predicted"/>
<feature type="transmembrane region" description="Helical" evidence="4">
    <location>
        <begin position="43"/>
        <end position="59"/>
    </location>
</feature>
<dbReference type="Gene3D" id="1.20.5.1930">
    <property type="match status" value="1"/>
</dbReference>
<dbReference type="GO" id="GO:0046983">
    <property type="term" value="F:protein dimerization activity"/>
    <property type="evidence" value="ECO:0007669"/>
    <property type="project" value="InterPro"/>
</dbReference>
<organism evidence="6">
    <name type="scientific">hydrothermal vent metagenome</name>
    <dbReference type="NCBI Taxonomy" id="652676"/>
    <lineage>
        <taxon>unclassified sequences</taxon>
        <taxon>metagenomes</taxon>
        <taxon>ecological metagenomes</taxon>
    </lineage>
</organism>
<dbReference type="GO" id="GO:0016020">
    <property type="term" value="C:membrane"/>
    <property type="evidence" value="ECO:0007669"/>
    <property type="project" value="InterPro"/>
</dbReference>
<dbReference type="Pfam" id="PF07730">
    <property type="entry name" value="HisKA_3"/>
    <property type="match status" value="1"/>
</dbReference>
<dbReference type="InterPro" id="IPR011712">
    <property type="entry name" value="Sig_transdc_His_kin_sub3_dim/P"/>
</dbReference>
<dbReference type="InterPro" id="IPR050482">
    <property type="entry name" value="Sensor_HK_TwoCompSys"/>
</dbReference>
<dbReference type="EMBL" id="UOEU01000028">
    <property type="protein sequence ID" value="VAW30132.1"/>
    <property type="molecule type" value="Genomic_DNA"/>
</dbReference>
<evidence type="ECO:0000256" key="3">
    <source>
        <dbReference type="SAM" id="Coils"/>
    </source>
</evidence>
<keyword evidence="4" id="KW-0812">Transmembrane</keyword>
<gene>
    <name evidence="6" type="ORF">MNBD_CHLOROFLEXI01-3547</name>
</gene>
<reference evidence="6" key="1">
    <citation type="submission" date="2018-06" db="EMBL/GenBank/DDBJ databases">
        <authorList>
            <person name="Zhirakovskaya E."/>
        </authorList>
    </citation>
    <scope>NUCLEOTIDE SEQUENCE</scope>
</reference>
<feature type="coiled-coil region" evidence="3">
    <location>
        <begin position="112"/>
        <end position="146"/>
    </location>
</feature>
<evidence type="ECO:0000259" key="5">
    <source>
        <dbReference type="Pfam" id="PF07730"/>
    </source>
</evidence>